<evidence type="ECO:0000256" key="5">
    <source>
        <dbReference type="ARBA" id="ARBA00023306"/>
    </source>
</evidence>
<dbReference type="InterPro" id="IPR012923">
    <property type="entry name" value="Csm3"/>
</dbReference>
<dbReference type="GO" id="GO:0003677">
    <property type="term" value="F:DNA binding"/>
    <property type="evidence" value="ECO:0007669"/>
    <property type="project" value="TreeGrafter"/>
</dbReference>
<dbReference type="PANTHER" id="PTHR13220:SF11">
    <property type="entry name" value="TIMELESS-INTERACTING PROTEIN"/>
    <property type="match status" value="1"/>
</dbReference>
<evidence type="ECO:0000256" key="2">
    <source>
        <dbReference type="ARBA" id="ARBA00006075"/>
    </source>
</evidence>
<dbReference type="Proteomes" id="UP000054350">
    <property type="component" value="Unassembled WGS sequence"/>
</dbReference>
<dbReference type="eggNOG" id="KOG3004">
    <property type="taxonomic scope" value="Eukaryota"/>
</dbReference>
<feature type="compositionally biased region" description="Acidic residues" evidence="7">
    <location>
        <begin position="24"/>
        <end position="38"/>
    </location>
</feature>
<feature type="compositionally biased region" description="Low complexity" evidence="7">
    <location>
        <begin position="232"/>
        <end position="241"/>
    </location>
</feature>
<comment type="subcellular location">
    <subcellularLocation>
        <location evidence="1 6">Nucleus</location>
    </subcellularLocation>
</comment>
<name>A0A0L0T3Q9_ALLM3</name>
<feature type="compositionally biased region" description="Acidic residues" evidence="7">
    <location>
        <begin position="334"/>
        <end position="343"/>
    </location>
</feature>
<dbReference type="GO" id="GO:0000076">
    <property type="term" value="P:DNA replication checkpoint signaling"/>
    <property type="evidence" value="ECO:0007669"/>
    <property type="project" value="UniProtKB-UniRule"/>
</dbReference>
<dbReference type="OMA" id="CYRAKIN"/>
<dbReference type="Pfam" id="PF07962">
    <property type="entry name" value="Swi3"/>
    <property type="match status" value="1"/>
</dbReference>
<organism evidence="9 10">
    <name type="scientific">Allomyces macrogynus (strain ATCC 38327)</name>
    <name type="common">Allomyces javanicus var. macrogynus</name>
    <dbReference type="NCBI Taxonomy" id="578462"/>
    <lineage>
        <taxon>Eukaryota</taxon>
        <taxon>Fungi</taxon>
        <taxon>Fungi incertae sedis</taxon>
        <taxon>Blastocladiomycota</taxon>
        <taxon>Blastocladiomycetes</taxon>
        <taxon>Blastocladiales</taxon>
        <taxon>Blastocladiaceae</taxon>
        <taxon>Allomyces</taxon>
    </lineage>
</organism>
<feature type="region of interest" description="Disordered" evidence="7">
    <location>
        <begin position="1"/>
        <end position="76"/>
    </location>
</feature>
<evidence type="ECO:0000256" key="6">
    <source>
        <dbReference type="RuleBase" id="RU366049"/>
    </source>
</evidence>
<feature type="compositionally biased region" description="Pro residues" evidence="7">
    <location>
        <begin position="207"/>
        <end position="223"/>
    </location>
</feature>
<keyword evidence="4 6" id="KW-0539">Nucleus</keyword>
<dbReference type="STRING" id="578462.A0A0L0T3Q9"/>
<evidence type="ECO:0000256" key="3">
    <source>
        <dbReference type="ARBA" id="ARBA00022763"/>
    </source>
</evidence>
<keyword evidence="3 6" id="KW-0227">DNA damage</keyword>
<evidence type="ECO:0000313" key="9">
    <source>
        <dbReference type="EMBL" id="KNE69335.1"/>
    </source>
</evidence>
<dbReference type="OrthoDB" id="437078at2759"/>
<reference evidence="10" key="2">
    <citation type="submission" date="2009-11" db="EMBL/GenBank/DDBJ databases">
        <title>The Genome Sequence of Allomyces macrogynus strain ATCC 38327.</title>
        <authorList>
            <consortium name="The Broad Institute Genome Sequencing Platform"/>
            <person name="Russ C."/>
            <person name="Cuomo C."/>
            <person name="Shea T."/>
            <person name="Young S.K."/>
            <person name="Zeng Q."/>
            <person name="Koehrsen M."/>
            <person name="Haas B."/>
            <person name="Borodovsky M."/>
            <person name="Guigo R."/>
            <person name="Alvarado L."/>
            <person name="Berlin A."/>
            <person name="Borenstein D."/>
            <person name="Chen Z."/>
            <person name="Engels R."/>
            <person name="Freedman E."/>
            <person name="Gellesch M."/>
            <person name="Goldberg J."/>
            <person name="Griggs A."/>
            <person name="Gujja S."/>
            <person name="Heiman D."/>
            <person name="Hepburn T."/>
            <person name="Howarth C."/>
            <person name="Jen D."/>
            <person name="Larson L."/>
            <person name="Lewis B."/>
            <person name="Mehta T."/>
            <person name="Park D."/>
            <person name="Pearson M."/>
            <person name="Roberts A."/>
            <person name="Saif S."/>
            <person name="Shenoy N."/>
            <person name="Sisk P."/>
            <person name="Stolte C."/>
            <person name="Sykes S."/>
            <person name="Walk T."/>
            <person name="White J."/>
            <person name="Yandava C."/>
            <person name="Burger G."/>
            <person name="Gray M.W."/>
            <person name="Holland P.W.H."/>
            <person name="King N."/>
            <person name="Lang F.B.F."/>
            <person name="Roger A.J."/>
            <person name="Ruiz-Trillo I."/>
            <person name="Lander E."/>
            <person name="Nusbaum C."/>
        </authorList>
    </citation>
    <scope>NUCLEOTIDE SEQUENCE [LARGE SCALE GENOMIC DNA]</scope>
    <source>
        <strain evidence="10">ATCC 38327</strain>
    </source>
</reference>
<dbReference type="AlphaFoldDB" id="A0A0L0T3Q9"/>
<dbReference type="PANTHER" id="PTHR13220">
    <property type="entry name" value="TIMELESS INTERACTING-RELATED"/>
    <property type="match status" value="1"/>
</dbReference>
<dbReference type="GO" id="GO:0031297">
    <property type="term" value="P:replication fork processing"/>
    <property type="evidence" value="ECO:0007669"/>
    <property type="project" value="UniProtKB-UniRule"/>
</dbReference>
<dbReference type="GO" id="GO:0006974">
    <property type="term" value="P:DNA damage response"/>
    <property type="evidence" value="ECO:0007669"/>
    <property type="project" value="UniProtKB-KW"/>
</dbReference>
<feature type="compositionally biased region" description="Acidic residues" evidence="7">
    <location>
        <begin position="193"/>
        <end position="206"/>
    </location>
</feature>
<feature type="domain" description="Chromosome segregation in meiosis protein 3" evidence="8">
    <location>
        <begin position="95"/>
        <end position="178"/>
    </location>
</feature>
<feature type="region of interest" description="Disordered" evidence="7">
    <location>
        <begin position="279"/>
        <end position="352"/>
    </location>
</feature>
<gene>
    <name evidence="9" type="ORF">AMAG_13705</name>
</gene>
<keyword evidence="5 6" id="KW-0131">Cell cycle</keyword>
<evidence type="ECO:0000313" key="10">
    <source>
        <dbReference type="Proteomes" id="UP000054350"/>
    </source>
</evidence>
<accession>A0A0L0T3Q9</accession>
<evidence type="ECO:0000259" key="8">
    <source>
        <dbReference type="Pfam" id="PF07962"/>
    </source>
</evidence>
<sequence>MSNSRRPASGAALPPLTWGPPRDEYDDYLGTDESDMEDAAGPSRPPAPAGTAPGPATPGLLSGLDPANPTPGATGVTTDLAMDVAPEKKRVEIPKLDENRFLEPDALPFLRHECKKIKFKHGKGHEVKNLDKLVQFYKVWAHRVFPRYPFDRFVERSMRLTRTKRVKAHLHEWVREEMGWGTASTEPAGAANDSDDDIPSDIDMDDVPPPPPAPQELAGPPPLAHHNDDAFDAAMADLAIPAPVPPPPPTDDNGASAKQRTLERLAALKQGCYRAKINVGASPSGSPASPAPAARGSAVSVPAPAGPVDVDEDDDVAVPVASSSAKPRRRIVADDEDEDDDLELPTIDATWD</sequence>
<evidence type="ECO:0000256" key="4">
    <source>
        <dbReference type="ARBA" id="ARBA00023242"/>
    </source>
</evidence>
<evidence type="ECO:0000256" key="7">
    <source>
        <dbReference type="SAM" id="MobiDB-lite"/>
    </source>
</evidence>
<protein>
    <recommendedName>
        <fullName evidence="6">Chromosome segregation in meiosis protein</fullName>
    </recommendedName>
</protein>
<feature type="compositionally biased region" description="Low complexity" evidence="7">
    <location>
        <begin position="279"/>
        <end position="308"/>
    </location>
</feature>
<proteinExistence type="inferred from homology"/>
<comment type="function">
    <text evidence="6">Plays an important role in the control of DNA replication and the maintenance of replication fork stability.</text>
</comment>
<evidence type="ECO:0000256" key="1">
    <source>
        <dbReference type="ARBA" id="ARBA00004123"/>
    </source>
</evidence>
<dbReference type="InterPro" id="IPR040038">
    <property type="entry name" value="TIPIN/Csm3/Swi3"/>
</dbReference>
<feature type="compositionally biased region" description="Low complexity" evidence="7">
    <location>
        <begin position="49"/>
        <end position="59"/>
    </location>
</feature>
<dbReference type="GO" id="GO:0031298">
    <property type="term" value="C:replication fork protection complex"/>
    <property type="evidence" value="ECO:0007669"/>
    <property type="project" value="TreeGrafter"/>
</dbReference>
<reference evidence="9 10" key="1">
    <citation type="submission" date="2009-11" db="EMBL/GenBank/DDBJ databases">
        <title>Annotation of Allomyces macrogynus ATCC 38327.</title>
        <authorList>
            <consortium name="The Broad Institute Genome Sequencing Platform"/>
            <person name="Russ C."/>
            <person name="Cuomo C."/>
            <person name="Burger G."/>
            <person name="Gray M.W."/>
            <person name="Holland P.W.H."/>
            <person name="King N."/>
            <person name="Lang F.B.F."/>
            <person name="Roger A.J."/>
            <person name="Ruiz-Trillo I."/>
            <person name="Young S.K."/>
            <person name="Zeng Q."/>
            <person name="Gargeya S."/>
            <person name="Fitzgerald M."/>
            <person name="Haas B."/>
            <person name="Abouelleil A."/>
            <person name="Alvarado L."/>
            <person name="Arachchi H.M."/>
            <person name="Berlin A."/>
            <person name="Chapman S.B."/>
            <person name="Gearin G."/>
            <person name="Goldberg J."/>
            <person name="Griggs A."/>
            <person name="Gujja S."/>
            <person name="Hansen M."/>
            <person name="Heiman D."/>
            <person name="Howarth C."/>
            <person name="Larimer J."/>
            <person name="Lui A."/>
            <person name="MacDonald P.J.P."/>
            <person name="McCowen C."/>
            <person name="Montmayeur A."/>
            <person name="Murphy C."/>
            <person name="Neiman D."/>
            <person name="Pearson M."/>
            <person name="Priest M."/>
            <person name="Roberts A."/>
            <person name="Saif S."/>
            <person name="Shea T."/>
            <person name="Sisk P."/>
            <person name="Stolte C."/>
            <person name="Sykes S."/>
            <person name="Wortman J."/>
            <person name="Nusbaum C."/>
            <person name="Birren B."/>
        </authorList>
    </citation>
    <scope>NUCLEOTIDE SEQUENCE [LARGE SCALE GENOMIC DNA]</scope>
    <source>
        <strain evidence="9 10">ATCC 38327</strain>
    </source>
</reference>
<keyword evidence="10" id="KW-1185">Reference proteome</keyword>
<feature type="region of interest" description="Disordered" evidence="7">
    <location>
        <begin position="181"/>
        <end position="263"/>
    </location>
</feature>
<dbReference type="GO" id="GO:0043111">
    <property type="term" value="P:replication fork arrest"/>
    <property type="evidence" value="ECO:0007669"/>
    <property type="project" value="TreeGrafter"/>
</dbReference>
<dbReference type="VEuPathDB" id="FungiDB:AMAG_13705"/>
<comment type="similarity">
    <text evidence="2 6">Belongs to the CSM3 family.</text>
</comment>
<dbReference type="EMBL" id="GG745360">
    <property type="protein sequence ID" value="KNE69335.1"/>
    <property type="molecule type" value="Genomic_DNA"/>
</dbReference>